<keyword evidence="5" id="KW-1185">Reference proteome</keyword>
<dbReference type="Proteomes" id="UP000078550">
    <property type="component" value="Unassembled WGS sequence"/>
</dbReference>
<feature type="domain" description="Plasmodium RESA N-terminal" evidence="1">
    <location>
        <begin position="72"/>
        <end position="127"/>
    </location>
</feature>
<evidence type="ECO:0000259" key="1">
    <source>
        <dbReference type="Pfam" id="PF09687"/>
    </source>
</evidence>
<evidence type="ECO:0000313" key="3">
    <source>
        <dbReference type="EMBL" id="SBT55404.1"/>
    </source>
</evidence>
<dbReference type="AlphaFoldDB" id="A0A1A9AH28"/>
<accession>A0A1A9AH28</accession>
<dbReference type="InterPro" id="IPR019111">
    <property type="entry name" value="PRESA_N"/>
</dbReference>
<evidence type="ECO:0000313" key="5">
    <source>
        <dbReference type="Proteomes" id="UP000078555"/>
    </source>
</evidence>
<sequence length="140" mass="16536">MEKIKTFIYEKGNVSQLQVSSRYLRILYESKIAKDYFLRNKNRVITSTQSELDSTSETVGKNNTENAKMGLVGSLDEVPCKEDLRRIRKNLRSIEESKFDSIFHDLSKYIEKLRDKYKLDDDFVDDKEDDYLYIAKKKKS</sequence>
<organism evidence="3 4">
    <name type="scientific">Plasmodium ovale wallikeri</name>
    <dbReference type="NCBI Taxonomy" id="864142"/>
    <lineage>
        <taxon>Eukaryota</taxon>
        <taxon>Sar</taxon>
        <taxon>Alveolata</taxon>
        <taxon>Apicomplexa</taxon>
        <taxon>Aconoidasida</taxon>
        <taxon>Haemosporida</taxon>
        <taxon>Plasmodiidae</taxon>
        <taxon>Plasmodium</taxon>
        <taxon>Plasmodium (Plasmodium)</taxon>
    </lineage>
</organism>
<evidence type="ECO:0000313" key="2">
    <source>
        <dbReference type="EMBL" id="SBT54718.1"/>
    </source>
</evidence>
<protein>
    <recommendedName>
        <fullName evidence="1">Plasmodium RESA N-terminal domain-containing protein</fullName>
    </recommendedName>
</protein>
<dbReference type="EMBL" id="FLRD01000562">
    <property type="protein sequence ID" value="SBT54718.1"/>
    <property type="molecule type" value="Genomic_DNA"/>
</dbReference>
<proteinExistence type="predicted"/>
<dbReference type="InterPro" id="IPR044885">
    <property type="entry name" value="PRESA_N_sf"/>
</dbReference>
<dbReference type="Gene3D" id="6.10.280.180">
    <property type="entry name" value="Plasmodium RESA, N-terminal helical domain"/>
    <property type="match status" value="1"/>
</dbReference>
<evidence type="ECO:0000313" key="4">
    <source>
        <dbReference type="Proteomes" id="UP000078550"/>
    </source>
</evidence>
<reference evidence="3" key="2">
    <citation type="submission" date="2016-05" db="EMBL/GenBank/DDBJ databases">
        <authorList>
            <person name="Lavstsen T."/>
            <person name="Jespersen J.S."/>
        </authorList>
    </citation>
    <scope>NUCLEOTIDE SEQUENCE [LARGE SCALE GENOMIC DNA]</scope>
</reference>
<dbReference type="Proteomes" id="UP000078555">
    <property type="component" value="Unassembled WGS sequence"/>
</dbReference>
<gene>
    <name evidence="2" type="ORF">POVWA1_066840</name>
    <name evidence="3" type="ORF">POVWA2_067800</name>
</gene>
<dbReference type="Pfam" id="PF09687">
    <property type="entry name" value="PRESAN"/>
    <property type="match status" value="1"/>
</dbReference>
<reference evidence="4 5" key="1">
    <citation type="submission" date="2016-05" db="EMBL/GenBank/DDBJ databases">
        <authorList>
            <person name="Naeem Raeece"/>
        </authorList>
    </citation>
    <scope>NUCLEOTIDE SEQUENCE [LARGE SCALE GENOMIC DNA]</scope>
</reference>
<name>A0A1A9AH28_PLAOA</name>
<dbReference type="EMBL" id="FLRE01000855">
    <property type="protein sequence ID" value="SBT55404.1"/>
    <property type="molecule type" value="Genomic_DNA"/>
</dbReference>